<dbReference type="UniPathway" id="UPA00135">
    <property type="reaction ID" value="UER00198"/>
</dbReference>
<dbReference type="SFLD" id="SFLDG01137">
    <property type="entry name" value="C1.6.1:_Phosphoserine_Phosphat"/>
    <property type="match status" value="1"/>
</dbReference>
<dbReference type="PANTHER" id="PTHR43344">
    <property type="entry name" value="PHOSPHOSERINE PHOSPHATASE"/>
    <property type="match status" value="1"/>
</dbReference>
<protein>
    <recommendedName>
        <fullName evidence="4">phosphoserine phosphatase</fullName>
        <ecNumber evidence="4">3.1.3.3</ecNumber>
    </recommendedName>
    <alternativeName>
        <fullName evidence="10">O-phosphoserine phosphohydrolase</fullName>
    </alternativeName>
</protein>
<evidence type="ECO:0000256" key="6">
    <source>
        <dbReference type="ARBA" id="ARBA00022723"/>
    </source>
</evidence>
<keyword evidence="8" id="KW-0460">Magnesium</keyword>
<dbReference type="EC" id="3.1.3.3" evidence="4"/>
<dbReference type="GO" id="GO:0006564">
    <property type="term" value="P:L-serine biosynthetic process"/>
    <property type="evidence" value="ECO:0007669"/>
    <property type="project" value="UniProtKB-KW"/>
</dbReference>
<dbReference type="GO" id="GO:0005737">
    <property type="term" value="C:cytoplasm"/>
    <property type="evidence" value="ECO:0007669"/>
    <property type="project" value="TreeGrafter"/>
</dbReference>
<dbReference type="PANTHER" id="PTHR43344:SF2">
    <property type="entry name" value="PHOSPHOSERINE PHOSPHATASE"/>
    <property type="match status" value="1"/>
</dbReference>
<keyword evidence="9" id="KW-0718">Serine biosynthesis</keyword>
<dbReference type="SFLD" id="SFLDS00003">
    <property type="entry name" value="Haloacid_Dehalogenase"/>
    <property type="match status" value="1"/>
</dbReference>
<organism evidence="11">
    <name type="scientific">hydrothermal vent metagenome</name>
    <dbReference type="NCBI Taxonomy" id="652676"/>
    <lineage>
        <taxon>unclassified sequences</taxon>
        <taxon>metagenomes</taxon>
        <taxon>ecological metagenomes</taxon>
    </lineage>
</organism>
<dbReference type="InterPro" id="IPR050582">
    <property type="entry name" value="HAD-like_SerB"/>
</dbReference>
<comment type="cofactor">
    <cofactor evidence="1">
        <name>Mg(2+)</name>
        <dbReference type="ChEBI" id="CHEBI:18420"/>
    </cofactor>
</comment>
<evidence type="ECO:0000256" key="7">
    <source>
        <dbReference type="ARBA" id="ARBA00022801"/>
    </source>
</evidence>
<evidence type="ECO:0000256" key="1">
    <source>
        <dbReference type="ARBA" id="ARBA00001946"/>
    </source>
</evidence>
<evidence type="ECO:0000256" key="2">
    <source>
        <dbReference type="ARBA" id="ARBA00005135"/>
    </source>
</evidence>
<dbReference type="InterPro" id="IPR023214">
    <property type="entry name" value="HAD_sf"/>
</dbReference>
<dbReference type="GO" id="GO:0000287">
    <property type="term" value="F:magnesium ion binding"/>
    <property type="evidence" value="ECO:0007669"/>
    <property type="project" value="TreeGrafter"/>
</dbReference>
<name>A0A3B0R8Y6_9ZZZZ</name>
<evidence type="ECO:0000256" key="4">
    <source>
        <dbReference type="ARBA" id="ARBA00012640"/>
    </source>
</evidence>
<comment type="pathway">
    <text evidence="2">Amino-acid biosynthesis; L-serine biosynthesis; L-serine from 3-phospho-D-glycerate: step 3/3.</text>
</comment>
<evidence type="ECO:0000313" key="11">
    <source>
        <dbReference type="EMBL" id="VAV88659.1"/>
    </source>
</evidence>
<dbReference type="SUPFAM" id="SSF56784">
    <property type="entry name" value="HAD-like"/>
    <property type="match status" value="1"/>
</dbReference>
<dbReference type="GO" id="GO:0036424">
    <property type="term" value="F:L-phosphoserine phosphatase activity"/>
    <property type="evidence" value="ECO:0007669"/>
    <property type="project" value="InterPro"/>
</dbReference>
<evidence type="ECO:0000256" key="8">
    <source>
        <dbReference type="ARBA" id="ARBA00022842"/>
    </source>
</evidence>
<dbReference type="SFLD" id="SFLDF00029">
    <property type="entry name" value="phosphoserine_phosphatase"/>
    <property type="match status" value="1"/>
</dbReference>
<keyword evidence="6" id="KW-0479">Metal-binding</keyword>
<gene>
    <name evidence="11" type="ORF">MNBD_ALPHA02-2303</name>
</gene>
<evidence type="ECO:0000256" key="10">
    <source>
        <dbReference type="ARBA" id="ARBA00031693"/>
    </source>
</evidence>
<dbReference type="SFLD" id="SFLDG01136">
    <property type="entry name" value="C1.6:_Phosphoserine_Phosphatas"/>
    <property type="match status" value="1"/>
</dbReference>
<dbReference type="Pfam" id="PF12710">
    <property type="entry name" value="HAD"/>
    <property type="match status" value="1"/>
</dbReference>
<dbReference type="EMBL" id="UOED01000035">
    <property type="protein sequence ID" value="VAV88659.1"/>
    <property type="molecule type" value="Genomic_DNA"/>
</dbReference>
<evidence type="ECO:0000256" key="3">
    <source>
        <dbReference type="ARBA" id="ARBA00009184"/>
    </source>
</evidence>
<dbReference type="InterPro" id="IPR036412">
    <property type="entry name" value="HAD-like_sf"/>
</dbReference>
<comment type="similarity">
    <text evidence="3">Belongs to the HAD-like hydrolase superfamily. SerB family.</text>
</comment>
<reference evidence="11" key="1">
    <citation type="submission" date="2018-06" db="EMBL/GenBank/DDBJ databases">
        <authorList>
            <person name="Zhirakovskaya E."/>
        </authorList>
    </citation>
    <scope>NUCLEOTIDE SEQUENCE</scope>
</reference>
<dbReference type="AlphaFoldDB" id="A0A3B0R8Y6"/>
<dbReference type="NCBIfam" id="TIGR01488">
    <property type="entry name" value="HAD-SF-IB"/>
    <property type="match status" value="1"/>
</dbReference>
<dbReference type="NCBIfam" id="TIGR00338">
    <property type="entry name" value="serB"/>
    <property type="match status" value="1"/>
</dbReference>
<dbReference type="Gene3D" id="3.40.50.1000">
    <property type="entry name" value="HAD superfamily/HAD-like"/>
    <property type="match status" value="1"/>
</dbReference>
<proteinExistence type="inferred from homology"/>
<evidence type="ECO:0000256" key="5">
    <source>
        <dbReference type="ARBA" id="ARBA00022605"/>
    </source>
</evidence>
<evidence type="ECO:0000256" key="9">
    <source>
        <dbReference type="ARBA" id="ARBA00023299"/>
    </source>
</evidence>
<dbReference type="CDD" id="cd07500">
    <property type="entry name" value="HAD_PSP"/>
    <property type="match status" value="1"/>
</dbReference>
<dbReference type="InterPro" id="IPR004469">
    <property type="entry name" value="PSP"/>
</dbReference>
<keyword evidence="5" id="KW-0028">Amino-acid biosynthesis</keyword>
<sequence>MHSLLTLISNPAAPTLTDDIVSTYVARLDQVTAVSWLSEAVAVDIFFDGGLDKARRDLSPDLSGENFDYGFQQTDQRVKKLLVADMDSTIIQCECIDELADFAGVKEKVSAITEAAMQGHLDFEQTLRERVALLAGMDAAILDRVYAERVKLMPGAKTLIKTMNANGANTVLVSGGFTFFTSRVAAVTGFQVNRGNTLEIKDGKLTGHVLPPIVDSMTKLNSLNKFKNKAGLSDHEVIAIGDGANDIPMIREAGLGIAYHAKPAAAKAANIALNHADLTALLYLQGYSDGDFVRG</sequence>
<keyword evidence="7 11" id="KW-0378">Hydrolase</keyword>
<accession>A0A3B0R8Y6</accession>